<keyword evidence="4" id="KW-1185">Reference proteome</keyword>
<dbReference type="AlphaFoldDB" id="A0AAF0DAV3"/>
<sequence length="378" mass="39789">MPFLNHPLYSNPSAKTYQHPPDPSQTPLLIRKFHHSLPSYSVSPLIALPTIANSLGVKALFIKDESSRLDLPSFKILGASWGTFRALVAYLDLSLEATGLDELSSAARAKRIKLFAATDGNHGRAVARMGQLLGLETKIYVPGCLDSYTRDLIAREGCTVIPVDGDYDTAVRTAHAQANTCCANGILIQDTSFGGYSTIPSWIVDGYSTLLDELDAQLQQRFSLHPTHLIVPVGVGSLAHAVVAHYKATQPRASVLAVEPATAPCLYASLTAGTLTPLQTTGTTIMNGLDCGTVSMTAWPVLRAGVDASITVSDLEAHQAVEDLAAQGIRLGPCGAAGLAAIRRVAATNAASVGLGADSVVVVLGTEGARPYQVPCSY</sequence>
<dbReference type="InterPro" id="IPR001926">
    <property type="entry name" value="TrpB-like_PALP"/>
</dbReference>
<proteinExistence type="predicted"/>
<dbReference type="PANTHER" id="PTHR42937">
    <property type="match status" value="1"/>
</dbReference>
<dbReference type="Gene3D" id="3.40.50.1100">
    <property type="match status" value="2"/>
</dbReference>
<organism evidence="3 4">
    <name type="scientific">Emydomyces testavorans</name>
    <dbReference type="NCBI Taxonomy" id="2070801"/>
    <lineage>
        <taxon>Eukaryota</taxon>
        <taxon>Fungi</taxon>
        <taxon>Dikarya</taxon>
        <taxon>Ascomycota</taxon>
        <taxon>Pezizomycotina</taxon>
        <taxon>Eurotiomycetes</taxon>
        <taxon>Eurotiomycetidae</taxon>
        <taxon>Onygenales</taxon>
        <taxon>Nannizziopsiaceae</taxon>
        <taxon>Emydomyces</taxon>
    </lineage>
</organism>
<gene>
    <name evidence="3" type="ORF">PRK78_000195</name>
</gene>
<evidence type="ECO:0000313" key="4">
    <source>
        <dbReference type="Proteomes" id="UP001219355"/>
    </source>
</evidence>
<dbReference type="NCBIfam" id="NF006058">
    <property type="entry name" value="PRK08206.1"/>
    <property type="match status" value="1"/>
</dbReference>
<dbReference type="SUPFAM" id="SSF53686">
    <property type="entry name" value="Tryptophan synthase beta subunit-like PLP-dependent enzymes"/>
    <property type="match status" value="1"/>
</dbReference>
<feature type="region of interest" description="Disordered" evidence="1">
    <location>
        <begin position="1"/>
        <end position="23"/>
    </location>
</feature>
<name>A0AAF0DAV3_9EURO</name>
<dbReference type="GO" id="GO:0008838">
    <property type="term" value="F:diaminopropionate ammonia-lyase activity"/>
    <property type="evidence" value="ECO:0007669"/>
    <property type="project" value="UniProtKB-EC"/>
</dbReference>
<dbReference type="EC" id="4.3.1.15" evidence="3"/>
<accession>A0AAF0DAV3</accession>
<dbReference type="InterPro" id="IPR036052">
    <property type="entry name" value="TrpB-like_PALP_sf"/>
</dbReference>
<evidence type="ECO:0000256" key="1">
    <source>
        <dbReference type="SAM" id="MobiDB-lite"/>
    </source>
</evidence>
<dbReference type="CDD" id="cd00640">
    <property type="entry name" value="Trp-synth-beta_II"/>
    <property type="match status" value="1"/>
</dbReference>
<keyword evidence="3" id="KW-0456">Lyase</keyword>
<dbReference type="EMBL" id="CP120627">
    <property type="protein sequence ID" value="WEW54770.1"/>
    <property type="molecule type" value="Genomic_DNA"/>
</dbReference>
<reference evidence="3" key="1">
    <citation type="submission" date="2023-03" db="EMBL/GenBank/DDBJ databases">
        <title>Emydomyces testavorans Genome Sequence.</title>
        <authorList>
            <person name="Hoyer L."/>
        </authorList>
    </citation>
    <scope>NUCLEOTIDE SEQUENCE</scope>
    <source>
        <strain evidence="3">16-2883</strain>
    </source>
</reference>
<evidence type="ECO:0000259" key="2">
    <source>
        <dbReference type="Pfam" id="PF00291"/>
    </source>
</evidence>
<dbReference type="Pfam" id="PF00291">
    <property type="entry name" value="PALP"/>
    <property type="match status" value="1"/>
</dbReference>
<dbReference type="Proteomes" id="UP001219355">
    <property type="component" value="Chromosome 1"/>
</dbReference>
<dbReference type="PANTHER" id="PTHR42937:SF1">
    <property type="entry name" value="DIAMINOPROPIONATE AMMONIA-LYASE"/>
    <property type="match status" value="1"/>
</dbReference>
<feature type="domain" description="Tryptophan synthase beta chain-like PALP" evidence="2">
    <location>
        <begin position="41"/>
        <end position="363"/>
    </location>
</feature>
<evidence type="ECO:0000313" key="3">
    <source>
        <dbReference type="EMBL" id="WEW54770.1"/>
    </source>
</evidence>
<protein>
    <submittedName>
        <fullName evidence="3">PALP domain-containing protein</fullName>
        <ecNumber evidence="3">4.3.1.15</ecNumber>
    </submittedName>
</protein>